<evidence type="ECO:0000313" key="2">
    <source>
        <dbReference type="Proteomes" id="UP001187682"/>
    </source>
</evidence>
<protein>
    <submittedName>
        <fullName evidence="1">Uncharacterized protein</fullName>
    </submittedName>
</protein>
<dbReference type="Proteomes" id="UP001187682">
    <property type="component" value="Unassembled WGS sequence"/>
</dbReference>
<keyword evidence="2" id="KW-1185">Reference proteome</keyword>
<gene>
    <name evidence="1" type="ORF">DNG_06118</name>
</gene>
<evidence type="ECO:0000313" key="1">
    <source>
        <dbReference type="EMBL" id="SPO03435.1"/>
    </source>
</evidence>
<reference evidence="1" key="1">
    <citation type="submission" date="2018-03" db="EMBL/GenBank/DDBJ databases">
        <authorList>
            <person name="Guldener U."/>
        </authorList>
    </citation>
    <scope>NUCLEOTIDE SEQUENCE</scope>
</reference>
<name>A0AAE8SW56_9PEZI</name>
<proteinExistence type="predicted"/>
<accession>A0AAE8SW56</accession>
<dbReference type="SUPFAM" id="SSF75304">
    <property type="entry name" value="Amidase signature (AS) enzymes"/>
    <property type="match status" value="1"/>
</dbReference>
<sequence length="163" mass="18793">MLIREEPMECVEFVAPFNPRGDGYQTPGGSSTGSCVALAAYPWLDITLGSDSQYRRLLSAPTTMEAATLPYYKDALRDIKDFSNRYKEEFGKMPFFHRALRWRQEQADKMSPEERDEGWERIVTYKAWLLRTLFNGKNLIVLPIDEGKPSNREDPPPYVIQGH</sequence>
<comment type="caution">
    <text evidence="1">The sequence shown here is derived from an EMBL/GenBank/DDBJ whole genome shotgun (WGS) entry which is preliminary data.</text>
</comment>
<organism evidence="1 2">
    <name type="scientific">Cephalotrichum gorgonifer</name>
    <dbReference type="NCBI Taxonomy" id="2041049"/>
    <lineage>
        <taxon>Eukaryota</taxon>
        <taxon>Fungi</taxon>
        <taxon>Dikarya</taxon>
        <taxon>Ascomycota</taxon>
        <taxon>Pezizomycotina</taxon>
        <taxon>Sordariomycetes</taxon>
        <taxon>Hypocreomycetidae</taxon>
        <taxon>Microascales</taxon>
        <taxon>Microascaceae</taxon>
        <taxon>Cephalotrichum</taxon>
    </lineage>
</organism>
<dbReference type="InterPro" id="IPR036928">
    <property type="entry name" value="AS_sf"/>
</dbReference>
<dbReference type="EMBL" id="ONZQ02000008">
    <property type="protein sequence ID" value="SPO03435.1"/>
    <property type="molecule type" value="Genomic_DNA"/>
</dbReference>
<dbReference type="AlphaFoldDB" id="A0AAE8SW56"/>
<dbReference type="PROSITE" id="PS51257">
    <property type="entry name" value="PROKAR_LIPOPROTEIN"/>
    <property type="match status" value="1"/>
</dbReference>